<evidence type="ECO:0000256" key="1">
    <source>
        <dbReference type="SAM" id="SignalP"/>
    </source>
</evidence>
<protein>
    <submittedName>
        <fullName evidence="2">Uncharacterized protein</fullName>
    </submittedName>
</protein>
<evidence type="ECO:0000313" key="3">
    <source>
        <dbReference type="Proteomes" id="UP000008303"/>
    </source>
</evidence>
<reference evidence="3" key="1">
    <citation type="journal article" date="2011" name="Appl. Environ. Microbiol.">
        <title>Common ancestry and novel genetic traits of Francisella novicida-like isolates from North America and Australia as revealed by comparative genomic analyses.</title>
        <authorList>
            <person name="Siddaramappa S."/>
            <person name="Challacombe J.F."/>
            <person name="Petersen J.M."/>
            <person name="Pillai S."/>
            <person name="Hogg G."/>
            <person name="Kuske C.R."/>
        </authorList>
    </citation>
    <scope>NUCLEOTIDE SEQUENCE [LARGE SCALE GENOMIC DNA]</scope>
    <source>
        <strain evidence="3">3523</strain>
    </source>
</reference>
<organism evidence="2 3">
    <name type="scientific">Francisella hispaniensis</name>
    <dbReference type="NCBI Taxonomy" id="622488"/>
    <lineage>
        <taxon>Bacteria</taxon>
        <taxon>Pseudomonadati</taxon>
        <taxon>Pseudomonadota</taxon>
        <taxon>Gammaproteobacteria</taxon>
        <taxon>Thiotrichales</taxon>
        <taxon>Francisellaceae</taxon>
        <taxon>Francisella</taxon>
    </lineage>
</organism>
<feature type="signal peptide" evidence="1">
    <location>
        <begin position="1"/>
        <end position="23"/>
    </location>
</feature>
<feature type="chain" id="PRO_5003310443" evidence="1">
    <location>
        <begin position="24"/>
        <end position="513"/>
    </location>
</feature>
<accession>F4BHR5</accession>
<dbReference type="AlphaFoldDB" id="F4BHR5"/>
<dbReference type="RefSeq" id="WP_014548985.1">
    <property type="nucleotide sequence ID" value="NC_017449.1"/>
</dbReference>
<name>F4BHR5_9GAMM</name>
<evidence type="ECO:0000313" key="2">
    <source>
        <dbReference type="EMBL" id="AEE27009.1"/>
    </source>
</evidence>
<dbReference type="PATRIC" id="fig|676032.3.peg.1718"/>
<sequence length="513" mass="57969">MKKLSNKIVVLGSILIGSTMSYAEVKYPVDVYFYNDTSKPIDYSLVIGSKKNLNTHGFKPIYPWSPIMDTIYLGKANTRNIHDSTLIMPKEHSEKIEYDISTADDIYEFISFSEKSDNQLKGVSDRYCKLGQGDSPVLYLVNNSDLVIVPKKSSPCSFKLSSGYSTADYKDSIKSPVGAEKLIKANSLSDSNEYTSNTVEDYSDSNDGKLNFSIEQQKNPELSEENINNIYHKVTGTYRVSDPNLNYLSDSDNEKKSFSDVLDELMTDFDKTKPNGWDIVDARIYDSNLDYILKSKQDYLTLVKGSIIIEYDRVNPKNPPVRGDHNDRNHYIDQTGSTGYLMKFDDIADLISYLKKENNSFVMPEGLSIDSNNQVNIKGINLSYAKGDAPDDDKSKDLDLSVKYVINDGGEMGALRVVLKINPNLNIKNITNISWKDGKGNVYKLEDINGLSNGEPFANTADFRIHPIHHNASQDFFPNNAQFNLNVSDGKKYFVWFDMIDVNKNRFNIKEIS</sequence>
<proteinExistence type="predicted"/>
<dbReference type="Proteomes" id="UP000008303">
    <property type="component" value="Chromosome"/>
</dbReference>
<dbReference type="EMBL" id="CP002558">
    <property type="protein sequence ID" value="AEE27009.1"/>
    <property type="molecule type" value="Genomic_DNA"/>
</dbReference>
<keyword evidence="1" id="KW-0732">Signal</keyword>
<gene>
    <name evidence="2" type="ordered locus">FN3523_1706</name>
</gene>
<dbReference type="HOGENOM" id="CLU_530759_0_0_6"/>
<dbReference type="KEGG" id="fcn:FN3523_1706"/>